<accession>A0A1Y6MIT9</accession>
<organism evidence="1 2">
    <name type="scientific">Photobacterium andalusiense</name>
    <dbReference type="NCBI Taxonomy" id="2204296"/>
    <lineage>
        <taxon>Bacteria</taxon>
        <taxon>Pseudomonadati</taxon>
        <taxon>Pseudomonadota</taxon>
        <taxon>Gammaproteobacteria</taxon>
        <taxon>Vibrionales</taxon>
        <taxon>Vibrionaceae</taxon>
        <taxon>Photobacterium</taxon>
    </lineage>
</organism>
<name>A0A1Y6MIT9_9GAMM</name>
<proteinExistence type="predicted"/>
<dbReference type="RefSeq" id="WP_087853455.1">
    <property type="nucleotide sequence ID" value="NZ_FYAJ01000002.1"/>
</dbReference>
<protein>
    <submittedName>
        <fullName evidence="1">Uncharacterized protein</fullName>
    </submittedName>
</protein>
<reference evidence="2" key="1">
    <citation type="submission" date="2017-06" db="EMBL/GenBank/DDBJ databases">
        <authorList>
            <person name="Rodrigo-Torres L."/>
            <person name="Arahal R.D."/>
            <person name="Lucena T."/>
        </authorList>
    </citation>
    <scope>NUCLEOTIDE SEQUENCE [LARGE SCALE GENOMIC DNA]</scope>
    <source>
        <strain evidence="2">CECT 9192</strain>
    </source>
</reference>
<dbReference type="EMBL" id="FYAJ01000002">
    <property type="protein sequence ID" value="SMY35111.1"/>
    <property type="molecule type" value="Genomic_DNA"/>
</dbReference>
<evidence type="ECO:0000313" key="2">
    <source>
        <dbReference type="Proteomes" id="UP000195719"/>
    </source>
</evidence>
<dbReference type="AlphaFoldDB" id="A0A1Y6MIT9"/>
<evidence type="ECO:0000313" key="1">
    <source>
        <dbReference type="EMBL" id="SMY35111.1"/>
    </source>
</evidence>
<dbReference type="Proteomes" id="UP000195719">
    <property type="component" value="Unassembled WGS sequence"/>
</dbReference>
<keyword evidence="2" id="KW-1185">Reference proteome</keyword>
<sequence length="90" mass="10485">MKSIAEFIAQIESNNSNYNIWVYAQQGCYKQLKNTNKSNRFSYLKRMIESHMQIIIELDNNKLKQFLLLSEINVATHIVFKNSKVTAITA</sequence>
<gene>
    <name evidence="1" type="ORF">PAND9192_01779</name>
</gene>